<dbReference type="Proteomes" id="UP001164929">
    <property type="component" value="Chromosome 3"/>
</dbReference>
<evidence type="ECO:0000313" key="2">
    <source>
        <dbReference type="EMBL" id="KAJ7005299.1"/>
    </source>
</evidence>
<accession>A0AAD6RAC1</accession>
<dbReference type="AlphaFoldDB" id="A0AAD6RAC1"/>
<evidence type="ECO:0000313" key="3">
    <source>
        <dbReference type="Proteomes" id="UP001164929"/>
    </source>
</evidence>
<organism evidence="2 3">
    <name type="scientific">Populus alba x Populus x berolinensis</name>
    <dbReference type="NCBI Taxonomy" id="444605"/>
    <lineage>
        <taxon>Eukaryota</taxon>
        <taxon>Viridiplantae</taxon>
        <taxon>Streptophyta</taxon>
        <taxon>Embryophyta</taxon>
        <taxon>Tracheophyta</taxon>
        <taxon>Spermatophyta</taxon>
        <taxon>Magnoliopsida</taxon>
        <taxon>eudicotyledons</taxon>
        <taxon>Gunneridae</taxon>
        <taxon>Pentapetalae</taxon>
        <taxon>rosids</taxon>
        <taxon>fabids</taxon>
        <taxon>Malpighiales</taxon>
        <taxon>Salicaceae</taxon>
        <taxon>Saliceae</taxon>
        <taxon>Populus</taxon>
    </lineage>
</organism>
<feature type="compositionally biased region" description="Polar residues" evidence="1">
    <location>
        <begin position="1"/>
        <end position="19"/>
    </location>
</feature>
<protein>
    <submittedName>
        <fullName evidence="2">Uncharacterized protein</fullName>
    </submittedName>
</protein>
<evidence type="ECO:0000256" key="1">
    <source>
        <dbReference type="SAM" id="MobiDB-lite"/>
    </source>
</evidence>
<dbReference type="EMBL" id="JAQIZT010000003">
    <property type="protein sequence ID" value="KAJ7005299.1"/>
    <property type="molecule type" value="Genomic_DNA"/>
</dbReference>
<comment type="caution">
    <text evidence="2">The sequence shown here is derived from an EMBL/GenBank/DDBJ whole genome shotgun (WGS) entry which is preliminary data.</text>
</comment>
<gene>
    <name evidence="2" type="ORF">NC653_009945</name>
</gene>
<sequence>MTCSASKPTKNIHKSTGQNIPIPSPPTRRPRLPGSSYKERVPHYFENRTLLLSYMRIARALSLFCLPKKIFIMTPYDHSSILYQNAFYKRVQKLPWPFKMVPFSRHKPGYMYLYGANYLTRACTKRQAIQKQLDCDIILKFKPQEPVFKVLQLNTTIFVGKKQVFFMHA</sequence>
<keyword evidence="3" id="KW-1185">Reference proteome</keyword>
<name>A0AAD6RAC1_9ROSI</name>
<proteinExistence type="predicted"/>
<reference evidence="2" key="1">
    <citation type="journal article" date="2023" name="Mol. Ecol. Resour.">
        <title>Chromosome-level genome assembly of a triploid poplar Populus alba 'Berolinensis'.</title>
        <authorList>
            <person name="Chen S."/>
            <person name="Yu Y."/>
            <person name="Wang X."/>
            <person name="Wang S."/>
            <person name="Zhang T."/>
            <person name="Zhou Y."/>
            <person name="He R."/>
            <person name="Meng N."/>
            <person name="Wang Y."/>
            <person name="Liu W."/>
            <person name="Liu Z."/>
            <person name="Liu J."/>
            <person name="Guo Q."/>
            <person name="Huang H."/>
            <person name="Sederoff R.R."/>
            <person name="Wang G."/>
            <person name="Qu G."/>
            <person name="Chen S."/>
        </authorList>
    </citation>
    <scope>NUCLEOTIDE SEQUENCE</scope>
    <source>
        <strain evidence="2">SC-2020</strain>
    </source>
</reference>
<feature type="region of interest" description="Disordered" evidence="1">
    <location>
        <begin position="1"/>
        <end position="36"/>
    </location>
</feature>